<evidence type="ECO:0008006" key="3">
    <source>
        <dbReference type="Google" id="ProtNLM"/>
    </source>
</evidence>
<dbReference type="Proteomes" id="UP000229740">
    <property type="component" value="Unassembled WGS sequence"/>
</dbReference>
<dbReference type="SUPFAM" id="SSF53474">
    <property type="entry name" value="alpha/beta-Hydrolases"/>
    <property type="match status" value="1"/>
</dbReference>
<proteinExistence type="predicted"/>
<evidence type="ECO:0000313" key="2">
    <source>
        <dbReference type="Proteomes" id="UP000229740"/>
    </source>
</evidence>
<gene>
    <name evidence="1" type="ORF">CSB45_15540</name>
</gene>
<dbReference type="EMBL" id="PDPS01000076">
    <property type="protein sequence ID" value="PID55531.1"/>
    <property type="molecule type" value="Genomic_DNA"/>
</dbReference>
<reference evidence="1 2" key="1">
    <citation type="submission" date="2017-10" db="EMBL/GenBank/DDBJ databases">
        <title>Novel microbial diversity and functional potential in the marine mammal oral microbiome.</title>
        <authorList>
            <person name="Dudek N.K."/>
            <person name="Sun C.L."/>
            <person name="Burstein D."/>
            <person name="Kantor R.S."/>
            <person name="Aliaga Goltsman D.S."/>
            <person name="Bik E.M."/>
            <person name="Thomas B.C."/>
            <person name="Banfield J.F."/>
            <person name="Relman D.A."/>
        </authorList>
    </citation>
    <scope>NUCLEOTIDE SEQUENCE [LARGE SCALE GENOMIC DNA]</scope>
    <source>
        <strain evidence="1">DOLZORAL124_49_17</strain>
    </source>
</reference>
<sequence>GAASWVWDHMLSPTFDFFYTYAVEPTYDFALGLGSALLFPRPDPTNASFAYKLGRGIGGVVRTGVAGYFRLATLPFRWASHADYRESGVGKKTLRDLSLAPYDVIVKRKNPSDPDSKVIGVKLVSSKTGKVVDHLNGYKVIGYRIHKYKREEEKADGAHGINGLLLILLNGSNGHTVGAFRGTSSTVGMTGYEWRQDAIQGAGFESAIYNWAIETAREVHQTYGGIDFFTGHSLGGGLSQVAAAATGSSAYIFNSAGVHPNTLAKNGIDPDRLGKNVYGGNVFGEILNLGQDLLPIPSVSGQRSMSLPFRWDAPNILDIFRLGSNHGKENSRKYIR</sequence>
<protein>
    <recommendedName>
        <fullName evidence="3">Fungal lipase-like domain-containing protein</fullName>
    </recommendedName>
</protein>
<name>A0A2G6E193_9BACT</name>
<organism evidence="1 2">
    <name type="scientific">candidate division KSB3 bacterium</name>
    <dbReference type="NCBI Taxonomy" id="2044937"/>
    <lineage>
        <taxon>Bacteria</taxon>
        <taxon>candidate division KSB3</taxon>
    </lineage>
</organism>
<dbReference type="Pfam" id="PF26363">
    <property type="entry name" value="Phospholipase-like"/>
    <property type="match status" value="1"/>
</dbReference>
<comment type="caution">
    <text evidence="1">The sequence shown here is derived from an EMBL/GenBank/DDBJ whole genome shotgun (WGS) entry which is preliminary data.</text>
</comment>
<evidence type="ECO:0000313" key="1">
    <source>
        <dbReference type="EMBL" id="PID55531.1"/>
    </source>
</evidence>
<dbReference type="AlphaFoldDB" id="A0A2G6E193"/>
<accession>A0A2G6E193</accession>
<dbReference type="InterPro" id="IPR029058">
    <property type="entry name" value="AB_hydrolase_fold"/>
</dbReference>
<feature type="non-terminal residue" evidence="1">
    <location>
        <position position="1"/>
    </location>
</feature>